<feature type="compositionally biased region" description="Basic and acidic residues" evidence="8">
    <location>
        <begin position="2325"/>
        <end position="2337"/>
    </location>
</feature>
<feature type="region of interest" description="Disordered" evidence="8">
    <location>
        <begin position="2613"/>
        <end position="2703"/>
    </location>
</feature>
<feature type="region of interest" description="Disordered" evidence="8">
    <location>
        <begin position="1715"/>
        <end position="1842"/>
    </location>
</feature>
<feature type="compositionally biased region" description="Basic and acidic residues" evidence="8">
    <location>
        <begin position="2486"/>
        <end position="2498"/>
    </location>
</feature>
<sequence length="5519" mass="588128">MGKCSSKERVGKAMVSKINAVQKSSGASSSNDNNNNNNKSNTKPQSIPSSSGSTRVQDNNSPKNVGVVVPPISIPAPPAPAVGSNIQRGGPGSVSDRFHDAQEELPDFPTLDAQGNVPPEEHPTPKMGSSYKQPSSSSPASSPQEVKKIHSYAYVVAQAPPSASKSSNLEVLSSSNSSAGSFGRSQSLETSSRASETTFSHTTTRTPSKTPETVVKPELVSTQTPSAKPDPYKSDSKYAKPASTTKLAPESKTKSVETMKPAPDTKGKPISIKGNKPPPPVQEKASPKAKSPPKAKASPTPVRVTEPAMQNRKEEKAAGVSRRGFVLEDWELVSKATETPDDKQKASRTANTETTKAGPDRKAVDSLGKPGGAIRPQAGSDVSSENRVGKQAAPPEIIKEQKAREIPAMEKRSSHSKAATAKKVKATPEVHVTATEPGSDNSMSSFSGPSDSSKVGEEKQHAQKREAAQVGAGTKRNSGQEEPVNIAKEVPGNATIKDVTRDFDKKTPQGAQNKREDDTPKQEAKIDQIGIGTSVTTLGEIQEKPQAIAALRKEEKAPVPQEAPISATVADATSKSNLDVPTDKAQHRAIAPYAIVKRENDDSCVEEKPADKFTMKLEDNVEKPAVSEHELKLPDNFYGAQTIAAAQNVQVATPAEMQVLLDIYPETVQRNEEQTASDVFLDPKAPVPLEYLAGLVEHVIRTTTEDHENVTPPQIKRSAHPNQGKDNRKERDEMVSEGLPVPKVVQETSKAVELQQATPSEAMPVVKKKAAREAIPEPPAAIPPTPENKEKESHDAAKLAVEHAEAEESDPKAIVKEGEKVADQEIKRSPLDSTHATDSVVKETAAPASDDFAQRVAQEKKVRELQISERELELPVPVVSQHAQQHVKEQIQAVLEDAKDAKEVEQAEPITALAAMPVADEVLPAKDKPEKAKVAVDDQVEHSDTQESAPELIVEEEKVAERAVPDSTQAMDPMVEDTLAAAASLDIPKQVAEELLVPGEKVPQPTGKAVKEPHAVPKAVPEAAKEVELAEPPAAPAAMPAVENVFPAHNEIKEEESIETADVAVEDKEENADDKESVPDAIVKEGEKLAEPDIESPVPEYMHATEPVLETLLAAPSREDIHEQVPEEEIKVKEPQQVSKREIKEDVQQAADEAFQKTGEPEAVPEKADEAAKKMELAEPVGAPAATSAVDDVLPTQDEIKEEGGIEPAAVHDQVENGHAGESTPDAIVEEGEKLMEPGIESALLDSMHVADPVMEDTQAAAPASEHITRQVEDEEIKVEEPQQLSKRKLKLPVPIEELPHTTNETVQEPEAVAEVVPGPEAVPATAEEPDLEVETAEPLVAQVPTTTVDAVLPAHKEIEAEESIEPAEGAVDNQVENVEPRESASVAVLEEGEKFAVPEIESGAPDSMHATDPMVEDTQRASPSSEDIHEVVEEEQTKVDVPQQVSEREVELPIPREELPESAKEAVQEPQPVAEAVPGPEAVPEAAEELAQEVELAEPLVAQVPTTTVDAVLPAHEEIEAEESIEPAEGAVDDQVENVEPRESASVAVLEEGENLAVPEIESGAPDSMHATDPMVEDTQRASPASEDIHEVVEDEQTKVDVPQQVSEREVELPIPVEQLQESAKEAVQEPQPVAEAVPGTEAVPEAAEELAQEVELAEPLVAQVPTATVDAVLPAHEEIEAEESIEPAEVAVDDQVENVEPRESAAVAVLEEGEKLAVPEIESGAPDSMHATDPMVEDTQRASPASEDIHKVVEEEKTKVDVPQRVTEREEIEAEESIEPAEGAVDDQVENVEPRESASVAVLEEGEKLAVPEIESGAPDSMHATDPMVEDTQRASPASEDIHEVVEDEQTKVDVPQQVSEREVELPIAVEELPESVNEAVQEPQPVAEAVPGTEAVPEAAEELAKEVELAEPLVAQVPTATVDAVLPAREEIKADESIEPAEGAVDDQEENVEPRETASVAILEEGETLAVPEIESGAPDSMHATDPMVEDTQGASPASEDIHEVVEEVKTKADVPQRFSEREVELPIPVEQLQESAKEAVQEPQPVAEAVPGPEAVPEAAEEPAQEVELAELLVAQVPTTTVDAVLPAHEEIEAKESIEPAEGAVDDQVENVEPRESPAVAVLEEGEKLAVPEIESGAPDSMHATDPMVEDTQRASPASEDIHEVVEDEQTKVDVPQHVSEREVELPIPVEELPESVNEAVQEPQPVAEAVPGTEAVPEAAEELAQEVELAEPLVAQVPTATVDAVLPAHEEIEADESIEPAEVAVDEQVENVEPSETASVAILEEGEKLAVQKIESGAPDSMHATNPMVEDTQGASPASEDIHEVVEDEQTKVDVPQHVSEREVELPIPVEELPKSAKEAVQEPQPVAEAVPGTEAVPEAAEELAQEMELAEPLVSQVPTTTVDAVLPAHEEIEAEESIEPAEGAVDDQVENVEPRESASVAVLEEGEKLAVPEIESGAPDSMHATDPMVEDTQRASPASEDIHEVVEDEQTKVDVPQQVSEREVELPIPVEQLQESAKEAVQEPQPVAEAVPGTEAVPEAAEELAQEVELAEPLVAQVPTATVDAVLPAHEEIEAEESIEPAEVAVDDQVENVEPRESAAVAVLEEGEKLAVPEIESGAPDSMHATDPMVEDTQRASPASEDIHEVVEDEQSKVDVPQQVSEREVELPIPVEQLQESAKEAVQEPQPVAEAVPGTEAVPEAAEELAQEVELAEPLVAQVPTATVDAVLPAHEEIEAEESIEPAEGAVDDQVVNVEPRESAAVAVLEEGEKLAVPEIESGAPDSMHATDPMVEDTQRASPASEDIHKVVEEEKTKVDVPQRVTEREVELPIPVEQLQESAKEAVQEPQPVAEAVPGTEAVPEAAEEPAQEVELAEPLVAQVPTTTVDAVLPAHEEIEAKESIEPAEGAVDDQVENVEPRESASVAVLEEGEKLAVPEIESGEPDSMHATDPMLEDTQRASPASEDIHEVVEDEQSKVDVPQQVSEREVELPIPVEELPESAKEAVQEPQPVAEAVPGTEAVPEAAEELAQVVELAEPLVAQVPTTTVDAVLPAHEEIEAEESIEPAEGAVDDQVENVEPRESASVAVLEEGEKLAVPEIESGALDSMHATDPMVEDTQGASPASEDIHEVVEDEQTKVDVPQQVSERKVELPIPVEELPESAKEAVQEPQPVVEAVPGTEAVPEAAEELAQVVELAEPLVAQVPTTTVDAVLPAHEEIEAEESIEPAEGAVDDQVENVEPRESASVAVLEEGEKWAVPEIESGALDSMHATDPMVEDTQRASPASEDIHEVVEDEQSKVDVPQHVSEREVELPIPVEELPESVNEAVQEPQPVAEAVPETEAVPEAAEELAQEVELAEPLVAQVPTATVDAVLPAHEEIEADESIEPAEGAVDDQVENVEPRESASVAVLEEGEKLAVPEIESGAPDSMHATDPMVEDTQRASPASEDIHELVEDEQSKVDVPQQVSEREVELPIPVEELPESANEVVQEPQPVVEAVPGTEAVPEAAEEPAQEVELAEPLVAQVPTATVDAVLPAHEEIEAEESIEPAEVAVDDQVENVEPRESASVAILEKGEKLAVPEIDSGAPDSISATDPMVEDTQGACPASEDIHELVEEEQIKFDVPQQVSEREVELPIPVEELAESANEVVQEPQPVAEAVPGPEAVPEAAEEPAQEVELAEPLVAQVPTATVDAVLPAHKEIEAEESIKPAEVAVDDQVENVEPRESASVAILEEGEKLAVPEIDSGAPDSMPATDPMVEDTQGACPASEDIHELVEKEQTKEPEPVAEAVPGPEAVPEVAEEPAQEVELAEPLVAQVPTATVDAVLPAHKEIEAEESIEPAEVAVDDQVENVEPRESASVAILEEGEKLAVPEIDSGAPDSIAATDPMVEDTQGACPASEDIHELVEEEQTKVDVPQQVSEREVELPIPVEELPESANEVVQEPEPVAEAVPGPEAVPEVAEEPAQEVELAEPLVAQVPTATVDAVLPAHKEIEAEESIEPAEVAVDDQVENVEPRESGSVAILEEGEKLAVPEIDSGAPDSMHATDPMVEDTQGACPASEDIHELVEKEQTKVDVPQQVSEREVELPIPVEELPESANEAVQEPEPVAEAVPGTEAVPEAAEELAQEVELAEPLVAQVPTATVDAVLPAHEEIEAEESIEPAEGAVDDQVENVEPRESASVAVLEEGEKLAVPEIESGAPDSMHATDPMVEDTQGACPASEDIHELVEEEQTKVDVPQQVSEREVELPIPVEELPESANEVVQEPQPVVEAVPGTEAVPEAAEDLAQEVELAEPLVAQVPTATVDAVLPAHEEIEAEESIEPAEGAVDDQVENVEPRESASVAILEKGEKLAVPEIDSGAPDSISATDPMVEDTQGACPASEDIHELVEEEQTKVDVPQQVSEREVELPIPVEELPESANEAVQEPEPVAEAVPGPEAVPEVAEEPAQEVELAEPLVAQVPTATVDAVLPAHKEIEAEESIEPAEVAVDDQVENVEPRESGSVAILEEGEKLAVPEIDSGAPDSMHATDPMVEDTQGACPASEDIHELVEKEQTKVDVPQQVSEREVELPIPVEELPESANEVVQEPEPVAEAVPGTEAVPEAAEELAQEVELAEPLVAQVPTATVDAVLPAHKEIEAEESIEPAEVAVDDQVENVEPRESASVAILEEGEKLAVPEIDSGAPDSISATDPMVEDTQGACPASEDIHELVEEEQTKVDVPQQVSEREVELPIPVEELPESANEVVQEPQPVAEAVPGPEAVPEAAEEPAQEVELAEPLVAQVPTATVDAVLPAHKEIEAEESIEPAEVAVDDQVENVEPRESASVAILEEGEKLAVPEIDSGAPDSISATDPMVEDTQGACHASEDIHELVEEEQTKVDVPQQVSEREVELPIPVEELPESANEVVQEPQPVVEAVPGTEAVPEAAEELAQEVELAEPLVAQVPTATVDAVLPAHEEIEAEESIEPAEGAVDDQVENVEPRESASVAVLEEGEKLAVPEIESGAPDSMHATDPMVEDTQGASPASEDIHELVEEEQTKVDVPQQVSEREVELPIPVEELPESANEVVQEPQPVAEAVPGPEAVPEAAVEPAEPLVAQVPTGTVDAVLPAHEEIEAEESIEPAEVAVDEQVENVEPRESASVAILEEGEKLAVPEFESGAPDSMHATEPMVEDTQGGSPASEDIHEHVEEEEVNVEKGQQVSERGLGLAFRVEELPQVTNEAVQEPETVLEAVPEREAVPEAAEEAAKGVELAEPVAAQVPTTTVDAVLRAHDEIKEEESMEPGEVAVNDQVEVVQPRESASVAIVEDGEKSAVPEIESAAPNSTRALDPVVDTQGAAPASEDIPEQVEEVEANVEEPQQVELELPVENVPWEAVQEAWDIPKHESGIQAFELVAAEKDVSFSPATARGVRDPTVDPSGGGGGGGGLDMKVKDENPSGEFSVVAVTTMTWADGKEQVLGAVAVHHVKVLSSTLDDDSWEEVAASEQYEPNGLGSSNGGTHKLDLNIIEDYAGGK</sequence>
<feature type="compositionally biased region" description="Basic and acidic residues" evidence="8">
    <location>
        <begin position="1427"/>
        <end position="1439"/>
    </location>
</feature>
<feature type="compositionally biased region" description="Low complexity" evidence="8">
    <location>
        <begin position="1470"/>
        <end position="1486"/>
    </location>
</feature>
<feature type="region of interest" description="Disordered" evidence="8">
    <location>
        <begin position="1051"/>
        <end position="1080"/>
    </location>
</feature>
<feature type="compositionally biased region" description="Low complexity" evidence="8">
    <location>
        <begin position="437"/>
        <end position="453"/>
    </location>
</feature>
<feature type="region of interest" description="Disordered" evidence="8">
    <location>
        <begin position="1"/>
        <end position="146"/>
    </location>
</feature>
<feature type="compositionally biased region" description="Basic and acidic residues" evidence="8">
    <location>
        <begin position="923"/>
        <end position="945"/>
    </location>
</feature>
<feature type="region of interest" description="Disordered" evidence="8">
    <location>
        <begin position="3156"/>
        <end position="3176"/>
    </location>
</feature>
<dbReference type="HOGENOM" id="CLU_223155_0_0_1"/>
<keyword evidence="5" id="KW-0378">Hydrolase</keyword>
<feature type="compositionally biased region" description="Acidic residues" evidence="8">
    <location>
        <begin position="2418"/>
        <end position="2436"/>
    </location>
</feature>
<feature type="region of interest" description="Disordered" evidence="8">
    <location>
        <begin position="1934"/>
        <end position="2005"/>
    </location>
</feature>
<feature type="compositionally biased region" description="Basic and acidic residues" evidence="8">
    <location>
        <begin position="1"/>
        <end position="11"/>
    </location>
</feature>
<dbReference type="GO" id="GO:0006508">
    <property type="term" value="P:proteolysis"/>
    <property type="evidence" value="ECO:0007669"/>
    <property type="project" value="UniProtKB-KW"/>
</dbReference>
<evidence type="ECO:0000313" key="10">
    <source>
        <dbReference type="Proteomes" id="UP000001514"/>
    </source>
</evidence>
<evidence type="ECO:0000256" key="1">
    <source>
        <dbReference type="ARBA" id="ARBA00001947"/>
    </source>
</evidence>
<feature type="compositionally biased region" description="Gly residues" evidence="8">
    <location>
        <begin position="5423"/>
        <end position="5432"/>
    </location>
</feature>
<feature type="compositionally biased region" description="Basic and acidic residues" evidence="8">
    <location>
        <begin position="2969"/>
        <end position="2981"/>
    </location>
</feature>
<feature type="compositionally biased region" description="Acidic residues" evidence="8">
    <location>
        <begin position="1772"/>
        <end position="1792"/>
    </location>
</feature>
<dbReference type="GO" id="GO:0008233">
    <property type="term" value="F:peptidase activity"/>
    <property type="evidence" value="ECO:0000318"/>
    <property type="project" value="GO_Central"/>
</dbReference>
<evidence type="ECO:0000256" key="2">
    <source>
        <dbReference type="ARBA" id="ARBA00005860"/>
    </source>
</evidence>
<dbReference type="PANTHER" id="PTHR10942:SF0">
    <property type="entry name" value="LEISHMANOLYSIN-LIKE PEPTIDASE"/>
    <property type="match status" value="1"/>
</dbReference>
<feature type="compositionally biased region" description="Basic and acidic residues" evidence="8">
    <location>
        <begin position="723"/>
        <end position="734"/>
    </location>
</feature>
<feature type="compositionally biased region" description="Low complexity" evidence="8">
    <location>
        <begin position="162"/>
        <end position="187"/>
    </location>
</feature>
<evidence type="ECO:0000256" key="5">
    <source>
        <dbReference type="ARBA" id="ARBA00022801"/>
    </source>
</evidence>
<keyword evidence="6" id="KW-0862">Zinc</keyword>
<feature type="compositionally biased region" description="Low complexity" evidence="8">
    <location>
        <begin position="129"/>
        <end position="143"/>
    </location>
</feature>
<dbReference type="InParanoid" id="D8S8M4"/>
<dbReference type="Proteomes" id="UP000001514">
    <property type="component" value="Unassembled WGS sequence"/>
</dbReference>
<dbReference type="Gramene" id="EFJ19067">
    <property type="protein sequence ID" value="EFJ19067"/>
    <property type="gene ID" value="SELMODRAFT_444278"/>
</dbReference>
<dbReference type="GO" id="GO:0016020">
    <property type="term" value="C:membrane"/>
    <property type="evidence" value="ECO:0007669"/>
    <property type="project" value="InterPro"/>
</dbReference>
<dbReference type="GO" id="GO:0005737">
    <property type="term" value="C:cytoplasm"/>
    <property type="evidence" value="ECO:0000318"/>
    <property type="project" value="GO_Central"/>
</dbReference>
<dbReference type="STRING" id="88036.D8S8M4"/>
<feature type="region of interest" description="Disordered" evidence="8">
    <location>
        <begin position="3064"/>
        <end position="3099"/>
    </location>
</feature>
<feature type="region of interest" description="Disordered" evidence="8">
    <location>
        <begin position="1879"/>
        <end position="1898"/>
    </location>
</feature>
<dbReference type="GO" id="GO:0046872">
    <property type="term" value="F:metal ion binding"/>
    <property type="evidence" value="ECO:0007669"/>
    <property type="project" value="UniProtKB-KW"/>
</dbReference>
<protein>
    <submittedName>
        <fullName evidence="9">Uncharacterized protein</fullName>
    </submittedName>
</protein>
<feature type="region of interest" description="Disordered" evidence="8">
    <location>
        <begin position="2778"/>
        <end position="2826"/>
    </location>
</feature>
<comment type="cofactor">
    <cofactor evidence="1">
        <name>Zn(2+)</name>
        <dbReference type="ChEBI" id="CHEBI:29105"/>
    </cofactor>
</comment>
<feature type="compositionally biased region" description="Basic and acidic residues" evidence="8">
    <location>
        <begin position="498"/>
        <end position="525"/>
    </location>
</feature>
<organism evidence="10">
    <name type="scientific">Selaginella moellendorffii</name>
    <name type="common">Spikemoss</name>
    <dbReference type="NCBI Taxonomy" id="88036"/>
    <lineage>
        <taxon>Eukaryota</taxon>
        <taxon>Viridiplantae</taxon>
        <taxon>Streptophyta</taxon>
        <taxon>Embryophyta</taxon>
        <taxon>Tracheophyta</taxon>
        <taxon>Lycopodiopsida</taxon>
        <taxon>Selaginellales</taxon>
        <taxon>Selaginellaceae</taxon>
        <taxon>Selaginella</taxon>
    </lineage>
</organism>
<feature type="compositionally biased region" description="Low complexity" evidence="8">
    <location>
        <begin position="24"/>
        <end position="41"/>
    </location>
</feature>
<feature type="compositionally biased region" description="Basic and acidic residues" evidence="8">
    <location>
        <begin position="2164"/>
        <end position="2176"/>
    </location>
</feature>
<feature type="compositionally biased region" description="Basic and acidic residues" evidence="8">
    <location>
        <begin position="397"/>
        <end position="413"/>
    </location>
</feature>
<dbReference type="KEGG" id="smo:SELMODRAFT_444278"/>
<accession>D8S8M4</accession>
<feature type="compositionally biased region" description="Basic and acidic residues" evidence="8">
    <location>
        <begin position="2647"/>
        <end position="2659"/>
    </location>
</feature>
<evidence type="ECO:0000256" key="8">
    <source>
        <dbReference type="SAM" id="MobiDB-lite"/>
    </source>
</evidence>
<dbReference type="GO" id="GO:0007155">
    <property type="term" value="P:cell adhesion"/>
    <property type="evidence" value="ECO:0007669"/>
    <property type="project" value="InterPro"/>
</dbReference>
<feature type="compositionally biased region" description="Basic and acidic residues" evidence="8">
    <location>
        <begin position="1122"/>
        <end position="1147"/>
    </location>
</feature>
<feature type="region of interest" description="Disordered" evidence="8">
    <location>
        <begin position="553"/>
        <end position="585"/>
    </location>
</feature>
<keyword evidence="10" id="KW-1185">Reference proteome</keyword>
<feature type="compositionally biased region" description="Low complexity" evidence="8">
    <location>
        <begin position="288"/>
        <end position="299"/>
    </location>
</feature>
<feature type="compositionally biased region" description="Low complexity" evidence="8">
    <location>
        <begin position="2854"/>
        <end position="2867"/>
    </location>
</feature>
<feature type="region of interest" description="Disordered" evidence="8">
    <location>
        <begin position="1154"/>
        <end position="1173"/>
    </location>
</feature>
<feature type="region of interest" description="Disordered" evidence="8">
    <location>
        <begin position="2843"/>
        <end position="2875"/>
    </location>
</feature>
<feature type="region of interest" description="Disordered" evidence="8">
    <location>
        <begin position="5008"/>
        <end position="5029"/>
    </location>
</feature>
<feature type="compositionally biased region" description="Basic and acidic residues" evidence="8">
    <location>
        <begin position="2808"/>
        <end position="2826"/>
    </location>
</feature>
<feature type="compositionally biased region" description="Basic and acidic residues" evidence="8">
    <location>
        <begin position="249"/>
        <end position="267"/>
    </location>
</feature>
<comment type="similarity">
    <text evidence="2">Belongs to the peptidase M8 family.</text>
</comment>
<feature type="compositionally biased region" description="Low complexity" evidence="8">
    <location>
        <begin position="195"/>
        <end position="213"/>
    </location>
</feature>
<keyword evidence="4" id="KW-0479">Metal-binding</keyword>
<feature type="region of interest" description="Disordered" evidence="8">
    <location>
        <begin position="1622"/>
        <end position="1645"/>
    </location>
</feature>
<feature type="region of interest" description="Disordered" evidence="8">
    <location>
        <begin position="704"/>
        <end position="846"/>
    </location>
</feature>
<feature type="region of interest" description="Disordered" evidence="8">
    <location>
        <begin position="1122"/>
        <end position="1149"/>
    </location>
</feature>
<feature type="compositionally biased region" description="Pro residues" evidence="8">
    <location>
        <begin position="776"/>
        <end position="786"/>
    </location>
</feature>
<feature type="compositionally biased region" description="Acidic residues" evidence="8">
    <location>
        <begin position="1521"/>
        <end position="1538"/>
    </location>
</feature>
<keyword evidence="3" id="KW-0645">Protease</keyword>
<feature type="compositionally biased region" description="Acidic residues" evidence="8">
    <location>
        <begin position="3064"/>
        <end position="3080"/>
    </location>
</feature>
<evidence type="ECO:0000256" key="6">
    <source>
        <dbReference type="ARBA" id="ARBA00022833"/>
    </source>
</evidence>
<evidence type="ECO:0000313" key="9">
    <source>
        <dbReference type="EMBL" id="EFJ19067.1"/>
    </source>
</evidence>
<feature type="region of interest" description="Disordered" evidence="8">
    <location>
        <begin position="2129"/>
        <end position="2197"/>
    </location>
</feature>
<feature type="compositionally biased region" description="Low complexity" evidence="8">
    <location>
        <begin position="2046"/>
        <end position="2062"/>
    </location>
</feature>
<feature type="compositionally biased region" description="Basic and acidic residues" evidence="8">
    <location>
        <begin position="1749"/>
        <end position="1771"/>
    </location>
</feature>
<feature type="compositionally biased region" description="Basic and acidic residues" evidence="8">
    <location>
        <begin position="2357"/>
        <end position="2366"/>
    </location>
</feature>
<feature type="region of interest" description="Disordered" evidence="8">
    <location>
        <begin position="2037"/>
        <end position="2068"/>
    </location>
</feature>
<dbReference type="PANTHER" id="PTHR10942">
    <property type="entry name" value="LEISHMANOLYSIN-LIKE PEPTIDASE"/>
    <property type="match status" value="1"/>
</dbReference>
<feature type="region of interest" description="Disordered" evidence="8">
    <location>
        <begin position="5411"/>
        <end position="5437"/>
    </location>
</feature>
<feature type="compositionally biased region" description="Polar residues" evidence="8">
    <location>
        <begin position="42"/>
        <end position="63"/>
    </location>
</feature>
<dbReference type="GO" id="GO:0004222">
    <property type="term" value="F:metalloendopeptidase activity"/>
    <property type="evidence" value="ECO:0007669"/>
    <property type="project" value="InterPro"/>
</dbReference>
<feature type="region of interest" description="Disordered" evidence="8">
    <location>
        <begin position="5163"/>
        <end position="5186"/>
    </location>
</feature>
<feature type="compositionally biased region" description="Basic and acidic residues" evidence="8">
    <location>
        <begin position="787"/>
        <end position="830"/>
    </location>
</feature>
<dbReference type="InterPro" id="IPR001577">
    <property type="entry name" value="Peptidase_M8"/>
</dbReference>
<evidence type="ECO:0000256" key="7">
    <source>
        <dbReference type="ARBA" id="ARBA00023049"/>
    </source>
</evidence>
<feature type="region of interest" description="Disordered" evidence="8">
    <location>
        <begin position="160"/>
        <end position="525"/>
    </location>
</feature>
<evidence type="ECO:0000256" key="3">
    <source>
        <dbReference type="ARBA" id="ARBA00022670"/>
    </source>
</evidence>
<feature type="region of interest" description="Disordered" evidence="8">
    <location>
        <begin position="1361"/>
        <end position="1487"/>
    </location>
</feature>
<feature type="compositionally biased region" description="Basic and acidic residues" evidence="8">
    <location>
        <begin position="1447"/>
        <end position="1468"/>
    </location>
</feature>
<feature type="region of interest" description="Disordered" evidence="8">
    <location>
        <begin position="2096"/>
        <end position="2116"/>
    </location>
</feature>
<feature type="region of interest" description="Disordered" evidence="8">
    <location>
        <begin position="1259"/>
        <end position="1287"/>
    </location>
</feature>
<feature type="region of interest" description="Disordered" evidence="8">
    <location>
        <begin position="2418"/>
        <end position="2543"/>
    </location>
</feature>
<feature type="region of interest" description="Disordered" evidence="8">
    <location>
        <begin position="1521"/>
        <end position="1588"/>
    </location>
</feature>
<reference evidence="9 10" key="1">
    <citation type="journal article" date="2011" name="Science">
        <title>The Selaginella genome identifies genetic changes associated with the evolution of vascular plants.</title>
        <authorList>
            <person name="Banks J.A."/>
            <person name="Nishiyama T."/>
            <person name="Hasebe M."/>
            <person name="Bowman J.L."/>
            <person name="Gribskov M."/>
            <person name="dePamphilis C."/>
            <person name="Albert V.A."/>
            <person name="Aono N."/>
            <person name="Aoyama T."/>
            <person name="Ambrose B.A."/>
            <person name="Ashton N.W."/>
            <person name="Axtell M.J."/>
            <person name="Barker E."/>
            <person name="Barker M.S."/>
            <person name="Bennetzen J.L."/>
            <person name="Bonawitz N.D."/>
            <person name="Chapple C."/>
            <person name="Cheng C."/>
            <person name="Correa L.G."/>
            <person name="Dacre M."/>
            <person name="DeBarry J."/>
            <person name="Dreyer I."/>
            <person name="Elias M."/>
            <person name="Engstrom E.M."/>
            <person name="Estelle M."/>
            <person name="Feng L."/>
            <person name="Finet C."/>
            <person name="Floyd S.K."/>
            <person name="Frommer W.B."/>
            <person name="Fujita T."/>
            <person name="Gramzow L."/>
            <person name="Gutensohn M."/>
            <person name="Harholt J."/>
            <person name="Hattori M."/>
            <person name="Heyl A."/>
            <person name="Hirai T."/>
            <person name="Hiwatashi Y."/>
            <person name="Ishikawa M."/>
            <person name="Iwata M."/>
            <person name="Karol K.G."/>
            <person name="Koehler B."/>
            <person name="Kolukisaoglu U."/>
            <person name="Kubo M."/>
            <person name="Kurata T."/>
            <person name="Lalonde S."/>
            <person name="Li K."/>
            <person name="Li Y."/>
            <person name="Litt A."/>
            <person name="Lyons E."/>
            <person name="Manning G."/>
            <person name="Maruyama T."/>
            <person name="Michael T.P."/>
            <person name="Mikami K."/>
            <person name="Miyazaki S."/>
            <person name="Morinaga S."/>
            <person name="Murata T."/>
            <person name="Mueller-Roeber B."/>
            <person name="Nelson D.R."/>
            <person name="Obara M."/>
            <person name="Oguri Y."/>
            <person name="Olmstead R.G."/>
            <person name="Onodera N."/>
            <person name="Petersen B.L."/>
            <person name="Pils B."/>
            <person name="Prigge M."/>
            <person name="Rensing S.A."/>
            <person name="Riano-Pachon D.M."/>
            <person name="Roberts A.W."/>
            <person name="Sato Y."/>
            <person name="Scheller H.V."/>
            <person name="Schulz B."/>
            <person name="Schulz C."/>
            <person name="Shakirov E.V."/>
            <person name="Shibagaki N."/>
            <person name="Shinohara N."/>
            <person name="Shippen D.E."/>
            <person name="Soerensen I."/>
            <person name="Sotooka R."/>
            <person name="Sugimoto N."/>
            <person name="Sugita M."/>
            <person name="Sumikawa N."/>
            <person name="Tanurdzic M."/>
            <person name="Theissen G."/>
            <person name="Ulvskov P."/>
            <person name="Wakazuki S."/>
            <person name="Weng J.K."/>
            <person name="Willats W.W."/>
            <person name="Wipf D."/>
            <person name="Wolf P.G."/>
            <person name="Yang L."/>
            <person name="Zimmer A.D."/>
            <person name="Zhu Q."/>
            <person name="Mitros T."/>
            <person name="Hellsten U."/>
            <person name="Loque D."/>
            <person name="Otillar R."/>
            <person name="Salamov A."/>
            <person name="Schmutz J."/>
            <person name="Shapiro H."/>
            <person name="Lindquist E."/>
            <person name="Lucas S."/>
            <person name="Rokhsar D."/>
            <person name="Grigoriev I.V."/>
        </authorList>
    </citation>
    <scope>NUCLEOTIDE SEQUENCE [LARGE SCALE GENOMIC DNA]</scope>
</reference>
<evidence type="ECO:0000256" key="4">
    <source>
        <dbReference type="ARBA" id="ARBA00022723"/>
    </source>
</evidence>
<gene>
    <name evidence="9" type="ORF">SELMODRAFT_444278</name>
</gene>
<keyword evidence="7" id="KW-0482">Metalloprotease</keyword>
<name>D8S8M4_SELML</name>
<proteinExistence type="inferred from homology"/>
<feature type="region of interest" description="Disordered" evidence="8">
    <location>
        <begin position="2903"/>
        <end position="3027"/>
    </location>
</feature>
<feature type="compositionally biased region" description="Basic and acidic residues" evidence="8">
    <location>
        <begin position="454"/>
        <end position="467"/>
    </location>
</feature>
<dbReference type="EMBL" id="GL377607">
    <property type="protein sequence ID" value="EFJ19067.1"/>
    <property type="molecule type" value="Genomic_DNA"/>
</dbReference>
<feature type="compositionally biased region" description="Basic and acidic residues" evidence="8">
    <location>
        <begin position="1164"/>
        <end position="1173"/>
    </location>
</feature>
<feature type="region of interest" description="Disordered" evidence="8">
    <location>
        <begin position="922"/>
        <end position="957"/>
    </location>
</feature>
<dbReference type="OMA" id="PHKITPQ"/>
<feature type="region of interest" description="Disordered" evidence="8">
    <location>
        <begin position="2303"/>
        <end position="2383"/>
    </location>
</feature>